<protein>
    <recommendedName>
        <fullName evidence="2">Cyclin N-terminal domain-containing protein</fullName>
    </recommendedName>
</protein>
<name>B8LD74_THAPS</name>
<evidence type="ECO:0000313" key="4">
    <source>
        <dbReference type="Proteomes" id="UP000001449"/>
    </source>
</evidence>
<gene>
    <name evidence="3" type="ORF">THAPSDRAFT_11150</name>
</gene>
<dbReference type="GO" id="GO:0005634">
    <property type="term" value="C:nucleus"/>
    <property type="evidence" value="ECO:0000318"/>
    <property type="project" value="GO_Central"/>
</dbReference>
<dbReference type="Proteomes" id="UP000001449">
    <property type="component" value="Unassembled WGS sequence"/>
</dbReference>
<dbReference type="GO" id="GO:0000082">
    <property type="term" value="P:G1/S transition of mitotic cell cycle"/>
    <property type="evidence" value="ECO:0000318"/>
    <property type="project" value="GO_Central"/>
</dbReference>
<dbReference type="PANTHER" id="PTHR10177">
    <property type="entry name" value="CYCLINS"/>
    <property type="match status" value="1"/>
</dbReference>
<dbReference type="RefSeq" id="XP_002296936.1">
    <property type="nucleotide sequence ID" value="XM_002296900.1"/>
</dbReference>
<dbReference type="PaxDb" id="35128-Thaps11150"/>
<dbReference type="AlphaFoldDB" id="B8LD74"/>
<sequence>MFHSYSLYQHNDDTNTNGRDESRLFHSDAFHPYKFHPEQHSNLPQQHERLMSANAVMDHPSFSSSIGYHRDHHPFEHDMLQNNEMYDDEPMDFFPSNNNATTASNGRPSITHLEEDAADHLLGLLQREANDYSLPLPVKYYPNEFDDMDEDDAEAEKKNKPTMIGPWRKRIASWMYDVVDHFKYDRNVVSIALRYIDQYVSHLLLKKPSSGVGGGSAIVKRRHFQLIAVTSLYLAIKIHGELLEEDEMGELYDVVGSLLAEVDGYGIKGYPKDSADEEEEADEESHESDDEIRVLSNKIKDLRRRHRLGRLQRLGGGSISNTTITSTLHPIPFKPRKRGMLSGPLRLNSFVELSRGLFTARDITDTETKILKALNYVVNPPTSRKFVGELLRILAFSSNGIGNDDDGAALADSVGVDRRELLQEIVTKTCHQTEGASSVPALSIGCLPSMVAYASLLNTIDEVFSKHAGHGRRGSSLEGENITMMEDEDTNSSSYELEDFQRHYRRFSRNQNAPNNASGEVMEKELYLEEWKEQFLMAVFHATNYFLAPDTEDVIRVRELLLDEITPMSTKETNGAAPVASPTEVKTQSSEISSSTKKRSPRSPRSIITGMTSARFRGSSSFFSRSSSIGSNTLCSPYDSSRRTSFTCDNLAGQGFETQLNSTSSRSAFGNSGKRSYFKQTSAPITSEAHHPSHHARTGSFAASFSARASTPDMSQWPINADALTSETSSYNLDWKTDRGTNESWRSEAFQPPPFFSA</sequence>
<dbReference type="InterPro" id="IPR039361">
    <property type="entry name" value="Cyclin"/>
</dbReference>
<reference evidence="3 4" key="1">
    <citation type="journal article" date="2004" name="Science">
        <title>The genome of the diatom Thalassiosira pseudonana: ecology, evolution, and metabolism.</title>
        <authorList>
            <person name="Armbrust E.V."/>
            <person name="Berges J.A."/>
            <person name="Bowler C."/>
            <person name="Green B.R."/>
            <person name="Martinez D."/>
            <person name="Putnam N.H."/>
            <person name="Zhou S."/>
            <person name="Allen A.E."/>
            <person name="Apt K.E."/>
            <person name="Bechner M."/>
            <person name="Brzezinski M.A."/>
            <person name="Chaal B.K."/>
            <person name="Chiovitti A."/>
            <person name="Davis A.K."/>
            <person name="Demarest M.S."/>
            <person name="Detter J.C."/>
            <person name="Glavina T."/>
            <person name="Goodstein D."/>
            <person name="Hadi M.Z."/>
            <person name="Hellsten U."/>
            <person name="Hildebrand M."/>
            <person name="Jenkins B.D."/>
            <person name="Jurka J."/>
            <person name="Kapitonov V.V."/>
            <person name="Kroger N."/>
            <person name="Lau W.W."/>
            <person name="Lane T.W."/>
            <person name="Larimer F.W."/>
            <person name="Lippmeier J.C."/>
            <person name="Lucas S."/>
            <person name="Medina M."/>
            <person name="Montsant A."/>
            <person name="Obornik M."/>
            <person name="Parker M.S."/>
            <person name="Palenik B."/>
            <person name="Pazour G.J."/>
            <person name="Richardson P.M."/>
            <person name="Rynearson T.A."/>
            <person name="Saito M.A."/>
            <person name="Schwartz D.C."/>
            <person name="Thamatrakoln K."/>
            <person name="Valentin K."/>
            <person name="Vardi A."/>
            <person name="Wilkerson F.P."/>
            <person name="Rokhsar D.S."/>
        </authorList>
    </citation>
    <scope>NUCLEOTIDE SEQUENCE [LARGE SCALE GENOMIC DNA]</scope>
    <source>
        <strain evidence="3 4">CCMP1335</strain>
    </source>
</reference>
<dbReference type="Pfam" id="PF00134">
    <property type="entry name" value="Cyclin_N"/>
    <property type="match status" value="1"/>
</dbReference>
<dbReference type="SUPFAM" id="SSF47954">
    <property type="entry name" value="Cyclin-like"/>
    <property type="match status" value="1"/>
</dbReference>
<dbReference type="GO" id="GO:0016538">
    <property type="term" value="F:cyclin-dependent protein serine/threonine kinase regulator activity"/>
    <property type="evidence" value="ECO:0000318"/>
    <property type="project" value="GO_Central"/>
</dbReference>
<dbReference type="HOGENOM" id="CLU_367841_0_0_1"/>
<dbReference type="InParanoid" id="B8LD74"/>
<organism evidence="3 4">
    <name type="scientific">Thalassiosira pseudonana</name>
    <name type="common">Marine diatom</name>
    <name type="synonym">Cyclotella nana</name>
    <dbReference type="NCBI Taxonomy" id="35128"/>
    <lineage>
        <taxon>Eukaryota</taxon>
        <taxon>Sar</taxon>
        <taxon>Stramenopiles</taxon>
        <taxon>Ochrophyta</taxon>
        <taxon>Bacillariophyta</taxon>
        <taxon>Coscinodiscophyceae</taxon>
        <taxon>Thalassiosirophycidae</taxon>
        <taxon>Thalassiosirales</taxon>
        <taxon>Thalassiosiraceae</taxon>
        <taxon>Thalassiosira</taxon>
    </lineage>
</organism>
<dbReference type="GeneID" id="7449910"/>
<keyword evidence="4" id="KW-1185">Reference proteome</keyword>
<feature type="region of interest" description="Disordered" evidence="1">
    <location>
        <begin position="1"/>
        <end position="21"/>
    </location>
</feature>
<feature type="compositionally biased region" description="Low complexity" evidence="1">
    <location>
        <begin position="586"/>
        <end position="595"/>
    </location>
</feature>
<dbReference type="GO" id="GO:0005737">
    <property type="term" value="C:cytoplasm"/>
    <property type="evidence" value="ECO:0000318"/>
    <property type="project" value="GO_Central"/>
</dbReference>
<feature type="region of interest" description="Disordered" evidence="1">
    <location>
        <begin position="271"/>
        <end position="290"/>
    </location>
</feature>
<dbReference type="CDD" id="cd00043">
    <property type="entry name" value="CYCLIN_SF"/>
    <property type="match status" value="1"/>
</dbReference>
<dbReference type="InterPro" id="IPR036915">
    <property type="entry name" value="Cyclin-like_sf"/>
</dbReference>
<dbReference type="EMBL" id="DS999419">
    <property type="protein sequence ID" value="EED86664.1"/>
    <property type="molecule type" value="Genomic_DNA"/>
</dbReference>
<dbReference type="InterPro" id="IPR006671">
    <property type="entry name" value="Cyclin_N"/>
</dbReference>
<feature type="compositionally biased region" description="Acidic residues" evidence="1">
    <location>
        <begin position="275"/>
        <end position="290"/>
    </location>
</feature>
<dbReference type="Gene3D" id="1.10.472.10">
    <property type="entry name" value="Cyclin-like"/>
    <property type="match status" value="3"/>
</dbReference>
<dbReference type="STRING" id="35128.B8LD74"/>
<proteinExistence type="predicted"/>
<feature type="region of interest" description="Disordered" evidence="1">
    <location>
        <begin position="569"/>
        <end position="611"/>
    </location>
</feature>
<dbReference type="KEGG" id="tps:THAPSDRAFT_11150"/>
<reference evidence="3 4" key="2">
    <citation type="journal article" date="2008" name="Nature">
        <title>The Phaeodactylum genome reveals the evolutionary history of diatom genomes.</title>
        <authorList>
            <person name="Bowler C."/>
            <person name="Allen A.E."/>
            <person name="Badger J.H."/>
            <person name="Grimwood J."/>
            <person name="Jabbari K."/>
            <person name="Kuo A."/>
            <person name="Maheswari U."/>
            <person name="Martens C."/>
            <person name="Maumus F."/>
            <person name="Otillar R.P."/>
            <person name="Rayko E."/>
            <person name="Salamov A."/>
            <person name="Vandepoele K."/>
            <person name="Beszteri B."/>
            <person name="Gruber A."/>
            <person name="Heijde M."/>
            <person name="Katinka M."/>
            <person name="Mock T."/>
            <person name="Valentin K."/>
            <person name="Verret F."/>
            <person name="Berges J.A."/>
            <person name="Brownlee C."/>
            <person name="Cadoret J.P."/>
            <person name="Chiovitti A."/>
            <person name="Choi C.J."/>
            <person name="Coesel S."/>
            <person name="De Martino A."/>
            <person name="Detter J.C."/>
            <person name="Durkin C."/>
            <person name="Falciatore A."/>
            <person name="Fournet J."/>
            <person name="Haruta M."/>
            <person name="Huysman M.J."/>
            <person name="Jenkins B.D."/>
            <person name="Jiroutova K."/>
            <person name="Jorgensen R.E."/>
            <person name="Joubert Y."/>
            <person name="Kaplan A."/>
            <person name="Kroger N."/>
            <person name="Kroth P.G."/>
            <person name="La Roche J."/>
            <person name="Lindquist E."/>
            <person name="Lommer M."/>
            <person name="Martin-Jezequel V."/>
            <person name="Lopez P.J."/>
            <person name="Lucas S."/>
            <person name="Mangogna M."/>
            <person name="McGinnis K."/>
            <person name="Medlin L.K."/>
            <person name="Montsant A."/>
            <person name="Oudot-Le Secq M.P."/>
            <person name="Napoli C."/>
            <person name="Obornik M."/>
            <person name="Parker M.S."/>
            <person name="Petit J.L."/>
            <person name="Porcel B.M."/>
            <person name="Poulsen N."/>
            <person name="Robison M."/>
            <person name="Rychlewski L."/>
            <person name="Rynearson T.A."/>
            <person name="Schmutz J."/>
            <person name="Shapiro H."/>
            <person name="Siaut M."/>
            <person name="Stanley M."/>
            <person name="Sussman M.R."/>
            <person name="Taylor A.R."/>
            <person name="Vardi A."/>
            <person name="von Dassow P."/>
            <person name="Vyverman W."/>
            <person name="Willis A."/>
            <person name="Wyrwicz L.S."/>
            <person name="Rokhsar D.S."/>
            <person name="Weissenbach J."/>
            <person name="Armbrust E.V."/>
            <person name="Green B.R."/>
            <person name="Van de Peer Y."/>
            <person name="Grigoriev I.V."/>
        </authorList>
    </citation>
    <scope>NUCLEOTIDE SEQUENCE [LARGE SCALE GENOMIC DNA]</scope>
    <source>
        <strain evidence="3 4">CCMP1335</strain>
    </source>
</reference>
<evidence type="ECO:0000313" key="3">
    <source>
        <dbReference type="EMBL" id="EED86664.1"/>
    </source>
</evidence>
<dbReference type="GO" id="GO:0000307">
    <property type="term" value="C:cyclin-dependent protein kinase holoenzyme complex"/>
    <property type="evidence" value="ECO:0000318"/>
    <property type="project" value="GO_Central"/>
</dbReference>
<evidence type="ECO:0000256" key="1">
    <source>
        <dbReference type="SAM" id="MobiDB-lite"/>
    </source>
</evidence>
<feature type="domain" description="Cyclin N-terminal" evidence="2">
    <location>
        <begin position="161"/>
        <end position="239"/>
    </location>
</feature>
<feature type="compositionally biased region" description="Basic and acidic residues" evidence="1">
    <location>
        <begin position="10"/>
        <end position="21"/>
    </location>
</feature>
<evidence type="ECO:0000259" key="2">
    <source>
        <dbReference type="Pfam" id="PF00134"/>
    </source>
</evidence>
<accession>B8LD74</accession>